<protein>
    <submittedName>
        <fullName evidence="1">Uncharacterized protein</fullName>
    </submittedName>
</protein>
<accession>A0AAN7RPV9</accession>
<keyword evidence="2" id="KW-1185">Reference proteome</keyword>
<sequence>MKTSSIKKDPVGDLLNKLDVNKPFGLKRVHPQVLRVLDNVIARPLLVISKKSWQLGEIPEDWKKANATPISKQDGKKDQKVKQIILETISTLHKGQEVRFLTVFYCTPIDKLMKYGLDKCTVKWV</sequence>
<name>A0AAN7RPV9_MYCAM</name>
<reference evidence="1 2" key="1">
    <citation type="journal article" date="2023" name="J. Hered.">
        <title>Chromosome-level genome of the wood stork (Mycteria americana) provides insight into avian chromosome evolution.</title>
        <authorList>
            <person name="Flamio R. Jr."/>
            <person name="Ramstad K.M."/>
        </authorList>
    </citation>
    <scope>NUCLEOTIDE SEQUENCE [LARGE SCALE GENOMIC DNA]</scope>
    <source>
        <strain evidence="1">JAX WOST 10</strain>
    </source>
</reference>
<evidence type="ECO:0000313" key="1">
    <source>
        <dbReference type="EMBL" id="KAK4815359.1"/>
    </source>
</evidence>
<comment type="caution">
    <text evidence="1">The sequence shown here is derived from an EMBL/GenBank/DDBJ whole genome shotgun (WGS) entry which is preliminary data.</text>
</comment>
<dbReference type="PANTHER" id="PTHR33395">
    <property type="entry name" value="TRANSCRIPTASE, PUTATIVE-RELATED-RELATED"/>
    <property type="match status" value="1"/>
</dbReference>
<gene>
    <name evidence="1" type="ORF">QYF61_001347</name>
</gene>
<dbReference type="Proteomes" id="UP001333110">
    <property type="component" value="Unassembled WGS sequence"/>
</dbReference>
<proteinExistence type="predicted"/>
<evidence type="ECO:0000313" key="2">
    <source>
        <dbReference type="Proteomes" id="UP001333110"/>
    </source>
</evidence>
<organism evidence="1 2">
    <name type="scientific">Mycteria americana</name>
    <name type="common">Wood stork</name>
    <dbReference type="NCBI Taxonomy" id="33587"/>
    <lineage>
        <taxon>Eukaryota</taxon>
        <taxon>Metazoa</taxon>
        <taxon>Chordata</taxon>
        <taxon>Craniata</taxon>
        <taxon>Vertebrata</taxon>
        <taxon>Euteleostomi</taxon>
        <taxon>Archelosauria</taxon>
        <taxon>Archosauria</taxon>
        <taxon>Dinosauria</taxon>
        <taxon>Saurischia</taxon>
        <taxon>Theropoda</taxon>
        <taxon>Coelurosauria</taxon>
        <taxon>Aves</taxon>
        <taxon>Neognathae</taxon>
        <taxon>Neoaves</taxon>
        <taxon>Aequornithes</taxon>
        <taxon>Ciconiiformes</taxon>
        <taxon>Ciconiidae</taxon>
        <taxon>Mycteria</taxon>
    </lineage>
</organism>
<dbReference type="AlphaFoldDB" id="A0AAN7RPV9"/>
<dbReference type="PANTHER" id="PTHR33395:SF22">
    <property type="entry name" value="REVERSE TRANSCRIPTASE DOMAIN-CONTAINING PROTEIN"/>
    <property type="match status" value="1"/>
</dbReference>
<dbReference type="EMBL" id="JAUNZN010000009">
    <property type="protein sequence ID" value="KAK4815359.1"/>
    <property type="molecule type" value="Genomic_DNA"/>
</dbReference>